<keyword evidence="3" id="KW-1185">Reference proteome</keyword>
<evidence type="ECO:0000313" key="2">
    <source>
        <dbReference type="EMBL" id="KAF2832614.1"/>
    </source>
</evidence>
<proteinExistence type="predicted"/>
<gene>
    <name evidence="2" type="ORF">CC86DRAFT_91985</name>
</gene>
<reference evidence="2" key="1">
    <citation type="journal article" date="2020" name="Stud. Mycol.">
        <title>101 Dothideomycetes genomes: a test case for predicting lifestyles and emergence of pathogens.</title>
        <authorList>
            <person name="Haridas S."/>
            <person name="Albert R."/>
            <person name="Binder M."/>
            <person name="Bloem J."/>
            <person name="Labutti K."/>
            <person name="Salamov A."/>
            <person name="Andreopoulos B."/>
            <person name="Baker S."/>
            <person name="Barry K."/>
            <person name="Bills G."/>
            <person name="Bluhm B."/>
            <person name="Cannon C."/>
            <person name="Castanera R."/>
            <person name="Culley D."/>
            <person name="Daum C."/>
            <person name="Ezra D."/>
            <person name="Gonzalez J."/>
            <person name="Henrissat B."/>
            <person name="Kuo A."/>
            <person name="Liang C."/>
            <person name="Lipzen A."/>
            <person name="Lutzoni F."/>
            <person name="Magnuson J."/>
            <person name="Mondo S."/>
            <person name="Nolan M."/>
            <person name="Ohm R."/>
            <person name="Pangilinan J."/>
            <person name="Park H.-J."/>
            <person name="Ramirez L."/>
            <person name="Alfaro M."/>
            <person name="Sun H."/>
            <person name="Tritt A."/>
            <person name="Yoshinaga Y."/>
            <person name="Zwiers L.-H."/>
            <person name="Turgeon B."/>
            <person name="Goodwin S."/>
            <person name="Spatafora J."/>
            <person name="Crous P."/>
            <person name="Grigoriev I."/>
        </authorList>
    </citation>
    <scope>NUCLEOTIDE SEQUENCE</scope>
    <source>
        <strain evidence="2">CBS 113818</strain>
    </source>
</reference>
<dbReference type="EMBL" id="MU006217">
    <property type="protein sequence ID" value="KAF2832614.1"/>
    <property type="molecule type" value="Genomic_DNA"/>
</dbReference>
<evidence type="ECO:0000313" key="3">
    <source>
        <dbReference type="Proteomes" id="UP000799424"/>
    </source>
</evidence>
<name>A0A6A7AI57_9PLEO</name>
<accession>A0A6A7AI57</accession>
<sequence>MDSPKTPEQKEILKEPDTEERSHYFWHFDHRSPGESMAAVAAAHGIDEKTGRRWRQDRAQFGDARRVRKRKAAEKGHKLGRKFRVAEDQLEKLLHNDTNPVRDAPLEVQQRDNDMPLCPRALRYNLSNRLNAHIYVAAYSNKVSTTNKSLRVQYGHSYKDEDVKGF</sequence>
<organism evidence="2 3">
    <name type="scientific">Ophiobolus disseminans</name>
    <dbReference type="NCBI Taxonomy" id="1469910"/>
    <lineage>
        <taxon>Eukaryota</taxon>
        <taxon>Fungi</taxon>
        <taxon>Dikarya</taxon>
        <taxon>Ascomycota</taxon>
        <taxon>Pezizomycotina</taxon>
        <taxon>Dothideomycetes</taxon>
        <taxon>Pleosporomycetidae</taxon>
        <taxon>Pleosporales</taxon>
        <taxon>Pleosporineae</taxon>
        <taxon>Phaeosphaeriaceae</taxon>
        <taxon>Ophiobolus</taxon>
    </lineage>
</organism>
<protein>
    <submittedName>
        <fullName evidence="2">Uncharacterized protein</fullName>
    </submittedName>
</protein>
<evidence type="ECO:0000256" key="1">
    <source>
        <dbReference type="SAM" id="MobiDB-lite"/>
    </source>
</evidence>
<dbReference type="Proteomes" id="UP000799424">
    <property type="component" value="Unassembled WGS sequence"/>
</dbReference>
<dbReference type="OrthoDB" id="3794698at2759"/>
<dbReference type="AlphaFoldDB" id="A0A6A7AI57"/>
<feature type="region of interest" description="Disordered" evidence="1">
    <location>
        <begin position="1"/>
        <end position="20"/>
    </location>
</feature>